<evidence type="ECO:0000256" key="1">
    <source>
        <dbReference type="SAM" id="MobiDB-lite"/>
    </source>
</evidence>
<reference evidence="2" key="1">
    <citation type="journal article" date="2023" name="G3 (Bethesda)">
        <title>A reference genome for the long-term kleptoplast-retaining sea slug Elysia crispata morphotype clarki.</title>
        <authorList>
            <person name="Eastman K.E."/>
            <person name="Pendleton A.L."/>
            <person name="Shaikh M.A."/>
            <person name="Suttiyut T."/>
            <person name="Ogas R."/>
            <person name="Tomko P."/>
            <person name="Gavelis G."/>
            <person name="Widhalm J.R."/>
            <person name="Wisecaver J.H."/>
        </authorList>
    </citation>
    <scope>NUCLEOTIDE SEQUENCE</scope>
    <source>
        <strain evidence="2">ECLA1</strain>
    </source>
</reference>
<name>A0AAE1AMN7_9GAST</name>
<proteinExistence type="predicted"/>
<accession>A0AAE1AMN7</accession>
<sequence>MSGVNRTFHARCPTAPGSIHFPDNYSQNKIKQLGNNQIIIAPSAKRSNSAQSHQPGLIFVPSIIHRAGPISPSRRGV</sequence>
<comment type="caution">
    <text evidence="2">The sequence shown here is derived from an EMBL/GenBank/DDBJ whole genome shotgun (WGS) entry which is preliminary data.</text>
</comment>
<protein>
    <submittedName>
        <fullName evidence="2">Uncharacterized protein</fullName>
    </submittedName>
</protein>
<gene>
    <name evidence="2" type="ORF">RRG08_038221</name>
</gene>
<keyword evidence="3" id="KW-1185">Reference proteome</keyword>
<evidence type="ECO:0000313" key="3">
    <source>
        <dbReference type="Proteomes" id="UP001283361"/>
    </source>
</evidence>
<dbReference type="Proteomes" id="UP001283361">
    <property type="component" value="Unassembled WGS sequence"/>
</dbReference>
<dbReference type="AlphaFoldDB" id="A0AAE1AMN7"/>
<feature type="region of interest" description="Disordered" evidence="1">
    <location>
        <begin position="1"/>
        <end position="23"/>
    </location>
</feature>
<evidence type="ECO:0000313" key="2">
    <source>
        <dbReference type="EMBL" id="KAK3790730.1"/>
    </source>
</evidence>
<organism evidence="2 3">
    <name type="scientific">Elysia crispata</name>
    <name type="common">lettuce slug</name>
    <dbReference type="NCBI Taxonomy" id="231223"/>
    <lineage>
        <taxon>Eukaryota</taxon>
        <taxon>Metazoa</taxon>
        <taxon>Spiralia</taxon>
        <taxon>Lophotrochozoa</taxon>
        <taxon>Mollusca</taxon>
        <taxon>Gastropoda</taxon>
        <taxon>Heterobranchia</taxon>
        <taxon>Euthyneura</taxon>
        <taxon>Panpulmonata</taxon>
        <taxon>Sacoglossa</taxon>
        <taxon>Placobranchoidea</taxon>
        <taxon>Plakobranchidae</taxon>
        <taxon>Elysia</taxon>
    </lineage>
</organism>
<dbReference type="EMBL" id="JAWDGP010001519">
    <property type="protein sequence ID" value="KAK3790730.1"/>
    <property type="molecule type" value="Genomic_DNA"/>
</dbReference>